<protein>
    <submittedName>
        <fullName evidence="1">Uncharacterized protein</fullName>
    </submittedName>
</protein>
<accession>A0A1C4YKK3</accession>
<evidence type="ECO:0000313" key="1">
    <source>
        <dbReference type="EMBL" id="SCF21208.1"/>
    </source>
</evidence>
<sequence length="176" mass="19097">MPTVVDAVIPTDNGLFLVRDVSAVSREAQVAVFQAVRIPNSRRGRLSAAAAGILLVRGAHQMTRPRLRIEVVDTAPAEEPPWHWEPQTTVELATGRLVVEADPSFPLDVPVVELPGGPGRYAVALGHTGRAEMQREAARVGAETLSVPADDSAAAWQRLAGLEQYLIRFWPEHRTG</sequence>
<dbReference type="EMBL" id="LT607413">
    <property type="protein sequence ID" value="SCF21208.1"/>
    <property type="molecule type" value="Genomic_DNA"/>
</dbReference>
<dbReference type="InParanoid" id="A0A1C4YKK3"/>
<proteinExistence type="predicted"/>
<name>A0A1C4YKK3_MICEC</name>
<dbReference type="AlphaFoldDB" id="A0A1C4YKK3"/>
<dbReference type="Proteomes" id="UP000198253">
    <property type="component" value="Chromosome I"/>
</dbReference>
<dbReference type="OrthoDB" id="3386075at2"/>
<dbReference type="RefSeq" id="WP_094977959.1">
    <property type="nucleotide sequence ID" value="NZ_LT607413.1"/>
</dbReference>
<gene>
    <name evidence="1" type="ORF">GA0070618_4079</name>
</gene>
<evidence type="ECO:0000313" key="2">
    <source>
        <dbReference type="Proteomes" id="UP000198253"/>
    </source>
</evidence>
<keyword evidence="2" id="KW-1185">Reference proteome</keyword>
<organism evidence="1 2">
    <name type="scientific">Micromonospora echinospora</name>
    <name type="common">Micromonospora purpurea</name>
    <dbReference type="NCBI Taxonomy" id="1877"/>
    <lineage>
        <taxon>Bacteria</taxon>
        <taxon>Bacillati</taxon>
        <taxon>Actinomycetota</taxon>
        <taxon>Actinomycetes</taxon>
        <taxon>Micromonosporales</taxon>
        <taxon>Micromonosporaceae</taxon>
        <taxon>Micromonospora</taxon>
    </lineage>
</organism>
<reference evidence="2" key="1">
    <citation type="submission" date="2016-06" db="EMBL/GenBank/DDBJ databases">
        <authorList>
            <person name="Varghese N."/>
            <person name="Submissions Spin"/>
        </authorList>
    </citation>
    <scope>NUCLEOTIDE SEQUENCE [LARGE SCALE GENOMIC DNA]</scope>
    <source>
        <strain evidence="2">DSM 43816</strain>
    </source>
</reference>